<evidence type="ECO:0008006" key="5">
    <source>
        <dbReference type="Google" id="ProtNLM"/>
    </source>
</evidence>
<feature type="region of interest" description="Disordered" evidence="1">
    <location>
        <begin position="31"/>
        <end position="50"/>
    </location>
</feature>
<dbReference type="Proteomes" id="UP000301751">
    <property type="component" value="Unassembled WGS sequence"/>
</dbReference>
<evidence type="ECO:0000313" key="4">
    <source>
        <dbReference type="Proteomes" id="UP000301751"/>
    </source>
</evidence>
<dbReference type="OrthoDB" id="9794206at2"/>
<protein>
    <recommendedName>
        <fullName evidence="5">Lipoprotein</fullName>
    </recommendedName>
</protein>
<sequence>MPAFHTPSIRRPAGALLSTLALLTLAACGGGGGGGGDAEPVPVPEQPPAGIPDSATAQFTSSADAAAALARDVEQRTRDLQLGSGLAHATAPQAPSAVGGPVAVRLRIVPDGMKRPLAVEDLSAELCSQGTASVDVPDALLQRFANDPNATLRTGDSLSFSANACVVRGAVELGDDVALGNFGVGDTVSGSFRLDVEARDANQELLRLTYTAFRWQPAGQAAYDPLDAVVRFGTQGGQQVFALDLAGRRFLDAPQVVAQVDGSRIANGRLRSALPAAAGSGYGDYRFTGWRYLPGSSRASAGTVVVTGGGVQQATVTPTAGGYQVQITTAAGTQAYAISR</sequence>
<dbReference type="AlphaFoldDB" id="A0A480AML0"/>
<reference evidence="4" key="1">
    <citation type="submission" date="2019-03" db="EMBL/GenBank/DDBJ databases">
        <title>Aquabacterium pictum sp.nov., the first bacteriochlorophyll a-containing freshwater bacterium in the genus Aquabacterium of the class Betaproteobacteria.</title>
        <authorList>
            <person name="Hirose S."/>
            <person name="Tank M."/>
            <person name="Hara E."/>
            <person name="Tamaki H."/>
            <person name="Takaichi S."/>
            <person name="Haruta S."/>
            <person name="Hanada S."/>
        </authorList>
    </citation>
    <scope>NUCLEOTIDE SEQUENCE [LARGE SCALE GENOMIC DNA]</scope>
    <source>
        <strain evidence="4">W35</strain>
    </source>
</reference>
<dbReference type="RefSeq" id="WP_137732665.1">
    <property type="nucleotide sequence ID" value="NZ_BJCL01000004.1"/>
</dbReference>
<comment type="caution">
    <text evidence="3">The sequence shown here is derived from an EMBL/GenBank/DDBJ whole genome shotgun (WGS) entry which is preliminary data.</text>
</comment>
<feature type="signal peptide" evidence="2">
    <location>
        <begin position="1"/>
        <end position="26"/>
    </location>
</feature>
<organism evidence="3 4">
    <name type="scientific">Pseudaquabacterium pictum</name>
    <dbReference type="NCBI Taxonomy" id="2315236"/>
    <lineage>
        <taxon>Bacteria</taxon>
        <taxon>Pseudomonadati</taxon>
        <taxon>Pseudomonadota</taxon>
        <taxon>Betaproteobacteria</taxon>
        <taxon>Burkholderiales</taxon>
        <taxon>Sphaerotilaceae</taxon>
        <taxon>Pseudaquabacterium</taxon>
    </lineage>
</organism>
<evidence type="ECO:0000256" key="2">
    <source>
        <dbReference type="SAM" id="SignalP"/>
    </source>
</evidence>
<keyword evidence="4" id="KW-1185">Reference proteome</keyword>
<name>A0A480AML0_9BURK</name>
<evidence type="ECO:0000256" key="1">
    <source>
        <dbReference type="SAM" id="MobiDB-lite"/>
    </source>
</evidence>
<dbReference type="EMBL" id="BJCL01000004">
    <property type="protein sequence ID" value="GCL62909.1"/>
    <property type="molecule type" value="Genomic_DNA"/>
</dbReference>
<evidence type="ECO:0000313" key="3">
    <source>
        <dbReference type="EMBL" id="GCL62909.1"/>
    </source>
</evidence>
<gene>
    <name evidence="3" type="ORF">AQPW35_19900</name>
</gene>
<keyword evidence="2" id="KW-0732">Signal</keyword>
<feature type="compositionally biased region" description="Pro residues" evidence="1">
    <location>
        <begin position="41"/>
        <end position="50"/>
    </location>
</feature>
<feature type="chain" id="PRO_5019860390" description="Lipoprotein" evidence="2">
    <location>
        <begin position="27"/>
        <end position="340"/>
    </location>
</feature>
<proteinExistence type="predicted"/>
<accession>A0A480AML0</accession>